<evidence type="ECO:0000313" key="7">
    <source>
        <dbReference type="EMBL" id="CCA21935.1"/>
    </source>
</evidence>
<dbReference type="InterPro" id="IPR005821">
    <property type="entry name" value="Ion_trans_dom"/>
</dbReference>
<accession>F0WKX6</accession>
<dbReference type="EMBL" id="FR824183">
    <property type="protein sequence ID" value="CCA21935.1"/>
    <property type="molecule type" value="Genomic_DNA"/>
</dbReference>
<sequence length="424" mass="48641">MSLIDLASLLPFYMELCANYMYETLISVMEVLSWLYRQIEVQPTYRGMTSLRGLRLLRVFSFLRLERYYNAMQNLRVIFSRKSEELYIITYLTTVVVLFSSTVIFFLENEAQPNVFTTVGRCAWWSIETITSLGYGDIVPVTSLGRTFASVLALWGMVLFALPGAIIESTHPPTRVTKVACVVHATNLARNTNLTFVRGLRNMIANMTGKVDDASISTEKSEENEVNHDLVLDPFCFRQFDDAKYNGTRINYDKNEFEKRINEIYVKQNKNLVDGYAPFCKHLFVENFTDTRTNMVKITQANAHLLMSEYEARAAYELPVLVRWFPSHSVTPSMAKYLDIILYNRDQIQNENKATGTAMDQTQDEAPWGIISIKAQNVDYELPMTPITMMRNALGKEEGGSGVPLDRNKYLKSVEFWKNHANVK</sequence>
<dbReference type="PANTHER" id="PTHR38666">
    <property type="match status" value="1"/>
</dbReference>
<feature type="domain" description="Ion transport" evidence="6">
    <location>
        <begin position="3"/>
        <end position="167"/>
    </location>
</feature>
<dbReference type="Pfam" id="PF00520">
    <property type="entry name" value="Ion_trans"/>
    <property type="match status" value="1"/>
</dbReference>
<feature type="transmembrane region" description="Helical" evidence="5">
    <location>
        <begin position="148"/>
        <end position="167"/>
    </location>
</feature>
<dbReference type="GO" id="GO:0005216">
    <property type="term" value="F:monoatomic ion channel activity"/>
    <property type="evidence" value="ECO:0007669"/>
    <property type="project" value="InterPro"/>
</dbReference>
<evidence type="ECO:0000313" key="8">
    <source>
        <dbReference type="EMBL" id="CCA24785.1"/>
    </source>
</evidence>
<dbReference type="PRINTS" id="PR00169">
    <property type="entry name" value="KCHANNEL"/>
</dbReference>
<gene>
    <name evidence="7" type="primary">AlNc14C138G7166</name>
    <name evidence="8" type="synonym">AlNc14C258G9766</name>
    <name evidence="7" type="ORF">ALNC14_080780</name>
    <name evidence="8" type="ORF">ALNC14_109290</name>
</gene>
<dbReference type="EMBL" id="FR824303">
    <property type="protein sequence ID" value="CCA24785.1"/>
    <property type="molecule type" value="Genomic_DNA"/>
</dbReference>
<dbReference type="HOGENOM" id="CLU_705151_0_0_1"/>
<dbReference type="InterPro" id="IPR021610">
    <property type="entry name" value="DUF3228"/>
</dbReference>
<dbReference type="Pfam" id="PF11539">
    <property type="entry name" value="DUF3228"/>
    <property type="match status" value="1"/>
</dbReference>
<dbReference type="PANTHER" id="PTHR38666:SF2">
    <property type="entry name" value="FLAGELLAR ASSOCIATED PROTEIN"/>
    <property type="match status" value="1"/>
</dbReference>
<feature type="transmembrane region" description="Helical" evidence="5">
    <location>
        <begin position="86"/>
        <end position="107"/>
    </location>
</feature>
<protein>
    <submittedName>
        <fullName evidence="7">Uncharacterized protein AlNc14C138G7166</fullName>
    </submittedName>
    <submittedName>
        <fullName evidence="8">Uncharacterized protein AlNc14C258G9766</fullName>
    </submittedName>
</protein>
<keyword evidence="3 5" id="KW-1133">Transmembrane helix</keyword>
<evidence type="ECO:0000256" key="1">
    <source>
        <dbReference type="ARBA" id="ARBA00004141"/>
    </source>
</evidence>
<reference evidence="7" key="2">
    <citation type="submission" date="2011-02" db="EMBL/GenBank/DDBJ databases">
        <authorList>
            <person name="MacLean D."/>
        </authorList>
    </citation>
    <scope>NUCLEOTIDE SEQUENCE</scope>
</reference>
<comment type="subcellular location">
    <subcellularLocation>
        <location evidence="1">Membrane</location>
        <topology evidence="1">Multi-pass membrane protein</topology>
    </subcellularLocation>
</comment>
<dbReference type="Gene3D" id="1.10.287.70">
    <property type="match status" value="1"/>
</dbReference>
<dbReference type="GO" id="GO:0016020">
    <property type="term" value="C:membrane"/>
    <property type="evidence" value="ECO:0007669"/>
    <property type="project" value="UniProtKB-SubCell"/>
</dbReference>
<proteinExistence type="predicted"/>
<dbReference type="SUPFAM" id="SSF81324">
    <property type="entry name" value="Voltage-gated potassium channels"/>
    <property type="match status" value="1"/>
</dbReference>
<keyword evidence="2 5" id="KW-0812">Transmembrane</keyword>
<dbReference type="AlphaFoldDB" id="F0WKX6"/>
<dbReference type="Gene3D" id="3.30.2310.50">
    <property type="entry name" value="Protein of unknown function (DUF3228), domain 1"/>
    <property type="match status" value="2"/>
</dbReference>
<evidence type="ECO:0000256" key="2">
    <source>
        <dbReference type="ARBA" id="ARBA00022692"/>
    </source>
</evidence>
<evidence type="ECO:0000256" key="5">
    <source>
        <dbReference type="SAM" id="Phobius"/>
    </source>
</evidence>
<reference evidence="7" key="1">
    <citation type="journal article" date="2011" name="PLoS Biol.">
        <title>Gene gain and loss during evolution of obligate parasitism in the white rust pathogen of Arabidopsis thaliana.</title>
        <authorList>
            <person name="Kemen E."/>
            <person name="Gardiner A."/>
            <person name="Schultz-Larsen T."/>
            <person name="Kemen A.C."/>
            <person name="Balmuth A.L."/>
            <person name="Robert-Seilaniantz A."/>
            <person name="Bailey K."/>
            <person name="Holub E."/>
            <person name="Studholme D.J."/>
            <person name="Maclean D."/>
            <person name="Jones J.D."/>
        </authorList>
    </citation>
    <scope>NUCLEOTIDE SEQUENCE</scope>
</reference>
<evidence type="ECO:0000256" key="3">
    <source>
        <dbReference type="ARBA" id="ARBA00022989"/>
    </source>
</evidence>
<evidence type="ECO:0000259" key="6">
    <source>
        <dbReference type="Pfam" id="PF00520"/>
    </source>
</evidence>
<name>F0WKX6_9STRA</name>
<organism evidence="7">
    <name type="scientific">Albugo laibachii Nc14</name>
    <dbReference type="NCBI Taxonomy" id="890382"/>
    <lineage>
        <taxon>Eukaryota</taxon>
        <taxon>Sar</taxon>
        <taxon>Stramenopiles</taxon>
        <taxon>Oomycota</taxon>
        <taxon>Peronosporomycetes</taxon>
        <taxon>Albuginales</taxon>
        <taxon>Albuginaceae</taxon>
        <taxon>Albugo</taxon>
    </lineage>
</organism>
<evidence type="ECO:0000256" key="4">
    <source>
        <dbReference type="ARBA" id="ARBA00023136"/>
    </source>
</evidence>
<dbReference type="Gene3D" id="1.10.287.930">
    <property type="entry name" value="Mammalian shaker kv1.2 potassium channel- beta subunit complex"/>
    <property type="match status" value="1"/>
</dbReference>
<keyword evidence="4 5" id="KW-0472">Membrane</keyword>